<dbReference type="PANTHER" id="PTHR46502:SF2">
    <property type="entry name" value="16 KDA PHLOEM PROTEIN 2"/>
    <property type="match status" value="1"/>
</dbReference>
<dbReference type="PROSITE" id="PS50004">
    <property type="entry name" value="C2"/>
    <property type="match status" value="1"/>
</dbReference>
<feature type="region of interest" description="Disordered" evidence="3">
    <location>
        <begin position="133"/>
        <end position="157"/>
    </location>
</feature>
<feature type="domain" description="C2" evidence="4">
    <location>
        <begin position="1"/>
        <end position="111"/>
    </location>
</feature>
<evidence type="ECO:0000313" key="5">
    <source>
        <dbReference type="EMBL" id="CAK9204214.1"/>
    </source>
</evidence>
<organism evidence="5 6">
    <name type="scientific">Sphagnum troendelagicum</name>
    <dbReference type="NCBI Taxonomy" id="128251"/>
    <lineage>
        <taxon>Eukaryota</taxon>
        <taxon>Viridiplantae</taxon>
        <taxon>Streptophyta</taxon>
        <taxon>Embryophyta</taxon>
        <taxon>Bryophyta</taxon>
        <taxon>Sphagnophytina</taxon>
        <taxon>Sphagnopsida</taxon>
        <taxon>Sphagnales</taxon>
        <taxon>Sphagnaceae</taxon>
        <taxon>Sphagnum</taxon>
    </lineage>
</organism>
<dbReference type="EMBL" id="OZ019906">
    <property type="protein sequence ID" value="CAK9204214.1"/>
    <property type="molecule type" value="Genomic_DNA"/>
</dbReference>
<dbReference type="Proteomes" id="UP001497512">
    <property type="component" value="Chromosome 14"/>
</dbReference>
<feature type="compositionally biased region" description="Basic residues" evidence="3">
    <location>
        <begin position="286"/>
        <end position="297"/>
    </location>
</feature>
<dbReference type="SMART" id="SM00239">
    <property type="entry name" value="C2"/>
    <property type="match status" value="1"/>
</dbReference>
<dbReference type="PANTHER" id="PTHR46502">
    <property type="entry name" value="C2 DOMAIN-CONTAINING"/>
    <property type="match status" value="1"/>
</dbReference>
<evidence type="ECO:0000256" key="1">
    <source>
        <dbReference type="ARBA" id="ARBA00022723"/>
    </source>
</evidence>
<keyword evidence="2" id="KW-0106">Calcium</keyword>
<evidence type="ECO:0000259" key="4">
    <source>
        <dbReference type="PROSITE" id="PS50004"/>
    </source>
</evidence>
<dbReference type="Gene3D" id="2.60.40.150">
    <property type="entry name" value="C2 domain"/>
    <property type="match status" value="1"/>
</dbReference>
<dbReference type="InterPro" id="IPR000008">
    <property type="entry name" value="C2_dom"/>
</dbReference>
<accession>A0ABP0TTH4</accession>
<sequence>MPETMAALFGTLVVELIRAQGIRGDEMLGLGKADPYAIITCGAQAQKSLIAKDQGSDPIWNQTFKFNILDNRPMDLCIELYNKNTFKDNKIGIIWIGLQQVFSKKTTSAIIYNVMRPNTNKVQGEIEVQLTFEPKERGSTSHLPSPLSKEKKPTSIGEMATTRRWAATASDQSSPENHTNGVKNLSFSFPALSPAPMGYPAVQVVSQFDSAPVTGYPAVYPTTYQSDFNVPKGISSYHPEDKLTYYLAGTPATSQSVPSDNHIRVDEHPQNNSPAGPIQFEQGKQPGKKSHHRKSVKSSKINHEPWKQPETSNGGSAKDGRRHSKRRSALAATVVVAEASAIILVQLAQVFVLATAVAVGGSC</sequence>
<gene>
    <name evidence="5" type="ORF">CSSPTR1EN2_LOCUS7274</name>
</gene>
<dbReference type="InterPro" id="IPR035892">
    <property type="entry name" value="C2_domain_sf"/>
</dbReference>
<keyword evidence="1" id="KW-0479">Metal-binding</keyword>
<evidence type="ECO:0000256" key="3">
    <source>
        <dbReference type="SAM" id="MobiDB-lite"/>
    </source>
</evidence>
<reference evidence="5" key="1">
    <citation type="submission" date="2024-02" db="EMBL/GenBank/DDBJ databases">
        <authorList>
            <consortium name="ELIXIR-Norway"/>
            <consortium name="Elixir Norway"/>
        </authorList>
    </citation>
    <scope>NUCLEOTIDE SEQUENCE</scope>
</reference>
<evidence type="ECO:0000256" key="2">
    <source>
        <dbReference type="ARBA" id="ARBA00022837"/>
    </source>
</evidence>
<evidence type="ECO:0000313" key="6">
    <source>
        <dbReference type="Proteomes" id="UP001497512"/>
    </source>
</evidence>
<protein>
    <recommendedName>
        <fullName evidence="4">C2 domain-containing protein</fullName>
    </recommendedName>
</protein>
<dbReference type="SUPFAM" id="SSF49562">
    <property type="entry name" value="C2 domain (Calcium/lipid-binding domain, CaLB)"/>
    <property type="match status" value="1"/>
</dbReference>
<feature type="region of interest" description="Disordered" evidence="3">
    <location>
        <begin position="251"/>
        <end position="324"/>
    </location>
</feature>
<proteinExistence type="predicted"/>
<dbReference type="Pfam" id="PF00168">
    <property type="entry name" value="C2"/>
    <property type="match status" value="1"/>
</dbReference>
<name>A0ABP0TTH4_9BRYO</name>
<keyword evidence="6" id="KW-1185">Reference proteome</keyword>